<dbReference type="EMBL" id="FNOT01000009">
    <property type="protein sequence ID" value="SDY62092.1"/>
    <property type="molecule type" value="Genomic_DNA"/>
</dbReference>
<dbReference type="Proteomes" id="UP000198921">
    <property type="component" value="Unassembled WGS sequence"/>
</dbReference>
<protein>
    <submittedName>
        <fullName evidence="1">Uncharacterized protein</fullName>
    </submittedName>
</protein>
<keyword evidence="2" id="KW-1185">Reference proteome</keyword>
<accession>A0A1H3LCG0</accession>
<organism evidence="1 2">
    <name type="scientific">Geodermatophilus africanus</name>
    <dbReference type="NCBI Taxonomy" id="1137993"/>
    <lineage>
        <taxon>Bacteria</taxon>
        <taxon>Bacillati</taxon>
        <taxon>Actinomycetota</taxon>
        <taxon>Actinomycetes</taxon>
        <taxon>Geodermatophilales</taxon>
        <taxon>Geodermatophilaceae</taxon>
        <taxon>Geodermatophilus</taxon>
    </lineage>
</organism>
<dbReference type="STRING" id="1137993.SAMN05660209_03286"/>
<sequence>MTDNRNQQRLARGLAAELGIKNTAALRIVRHEGLQRSAWRHQVRRSVPSAPGATAAVQTLLFLAPHPATTQDGLQ</sequence>
<reference evidence="2" key="1">
    <citation type="submission" date="2016-10" db="EMBL/GenBank/DDBJ databases">
        <authorList>
            <person name="Varghese N."/>
            <person name="Submissions S."/>
        </authorList>
    </citation>
    <scope>NUCLEOTIDE SEQUENCE [LARGE SCALE GENOMIC DNA]</scope>
    <source>
        <strain evidence="2">DSM 45422</strain>
    </source>
</reference>
<evidence type="ECO:0000313" key="2">
    <source>
        <dbReference type="Proteomes" id="UP000198921"/>
    </source>
</evidence>
<dbReference type="RefSeq" id="WP_091158485.1">
    <property type="nucleotide sequence ID" value="NZ_FNOT01000009.1"/>
</dbReference>
<evidence type="ECO:0000313" key="1">
    <source>
        <dbReference type="EMBL" id="SDY62092.1"/>
    </source>
</evidence>
<dbReference type="AlphaFoldDB" id="A0A1H3LCG0"/>
<name>A0A1H3LCG0_9ACTN</name>
<proteinExistence type="predicted"/>
<gene>
    <name evidence="1" type="ORF">SAMN05660209_03286</name>
</gene>